<dbReference type="Gene3D" id="3.40.470.10">
    <property type="entry name" value="Uracil-DNA glycosylase-like domain"/>
    <property type="match status" value="1"/>
</dbReference>
<evidence type="ECO:0000313" key="6">
    <source>
        <dbReference type="EMBL" id="TXR52844.1"/>
    </source>
</evidence>
<dbReference type="GO" id="GO:0006285">
    <property type="term" value="P:base-excision repair, AP site formation"/>
    <property type="evidence" value="ECO:0007669"/>
    <property type="project" value="InterPro"/>
</dbReference>
<dbReference type="InterPro" id="IPR015637">
    <property type="entry name" value="MUG/TDG"/>
</dbReference>
<proteinExistence type="predicted"/>
<keyword evidence="1" id="KW-0227">DNA damage</keyword>
<dbReference type="PANTHER" id="PTHR12159">
    <property type="entry name" value="G/T AND G/U MISMATCH-SPECIFIC DNA GLYCOSYLASE"/>
    <property type="match status" value="1"/>
</dbReference>
<name>A0A5C8Z667_9ACTN</name>
<dbReference type="GO" id="GO:0004844">
    <property type="term" value="F:uracil DNA N-glycosylase activity"/>
    <property type="evidence" value="ECO:0007669"/>
    <property type="project" value="TreeGrafter"/>
</dbReference>
<dbReference type="GO" id="GO:0008263">
    <property type="term" value="F:pyrimidine-specific mismatch base pair DNA N-glycosylase activity"/>
    <property type="evidence" value="ECO:0007669"/>
    <property type="project" value="TreeGrafter"/>
</dbReference>
<keyword evidence="2" id="KW-0378">Hydrolase</keyword>
<feature type="region of interest" description="Disordered" evidence="4">
    <location>
        <begin position="1"/>
        <end position="70"/>
    </location>
</feature>
<feature type="compositionally biased region" description="Basic and acidic residues" evidence="4">
    <location>
        <begin position="1"/>
        <end position="23"/>
    </location>
</feature>
<keyword evidence="3" id="KW-0234">DNA repair</keyword>
<evidence type="ECO:0000259" key="5">
    <source>
        <dbReference type="Pfam" id="PF03167"/>
    </source>
</evidence>
<feature type="compositionally biased region" description="Basic residues" evidence="4">
    <location>
        <begin position="38"/>
        <end position="54"/>
    </location>
</feature>
<gene>
    <name evidence="6" type="ORF">FMM08_17155</name>
</gene>
<evidence type="ECO:0000256" key="4">
    <source>
        <dbReference type="SAM" id="MobiDB-lite"/>
    </source>
</evidence>
<dbReference type="OrthoDB" id="9799921at2"/>
<dbReference type="InterPro" id="IPR036895">
    <property type="entry name" value="Uracil-DNA_glycosylase-like_sf"/>
</dbReference>
<evidence type="ECO:0000256" key="1">
    <source>
        <dbReference type="ARBA" id="ARBA00022763"/>
    </source>
</evidence>
<accession>A0A5C8Z667</accession>
<dbReference type="Pfam" id="PF03167">
    <property type="entry name" value="UDG"/>
    <property type="match status" value="1"/>
</dbReference>
<evidence type="ECO:0000256" key="2">
    <source>
        <dbReference type="ARBA" id="ARBA00022801"/>
    </source>
</evidence>
<evidence type="ECO:0000313" key="7">
    <source>
        <dbReference type="Proteomes" id="UP000321234"/>
    </source>
</evidence>
<comment type="caution">
    <text evidence="6">The sequence shown here is derived from an EMBL/GenBank/DDBJ whole genome shotgun (WGS) entry which is preliminary data.</text>
</comment>
<evidence type="ECO:0000256" key="3">
    <source>
        <dbReference type="ARBA" id="ARBA00023204"/>
    </source>
</evidence>
<organism evidence="6 7">
    <name type="scientific">Quadrisphaera setariae</name>
    <dbReference type="NCBI Taxonomy" id="2593304"/>
    <lineage>
        <taxon>Bacteria</taxon>
        <taxon>Bacillati</taxon>
        <taxon>Actinomycetota</taxon>
        <taxon>Actinomycetes</taxon>
        <taxon>Kineosporiales</taxon>
        <taxon>Kineosporiaceae</taxon>
        <taxon>Quadrisphaera</taxon>
    </lineage>
</organism>
<dbReference type="EMBL" id="VKAC01000011">
    <property type="protein sequence ID" value="TXR52844.1"/>
    <property type="molecule type" value="Genomic_DNA"/>
</dbReference>
<reference evidence="6 7" key="1">
    <citation type="submission" date="2019-07" db="EMBL/GenBank/DDBJ databases">
        <title>Quadrisphaera sp. strain DD2A genome sequencing and assembly.</title>
        <authorList>
            <person name="Kim I."/>
        </authorList>
    </citation>
    <scope>NUCLEOTIDE SEQUENCE [LARGE SCALE GENOMIC DNA]</scope>
    <source>
        <strain evidence="6 7">DD2A</strain>
    </source>
</reference>
<dbReference type="SUPFAM" id="SSF52141">
    <property type="entry name" value="Uracil-DNA glycosylase-like"/>
    <property type="match status" value="1"/>
</dbReference>
<dbReference type="AlphaFoldDB" id="A0A5C8Z667"/>
<keyword evidence="7" id="KW-1185">Reference proteome</keyword>
<dbReference type="CDD" id="cd10028">
    <property type="entry name" value="UDG-F2_TDG_MUG"/>
    <property type="match status" value="1"/>
</dbReference>
<dbReference type="InterPro" id="IPR005122">
    <property type="entry name" value="Uracil-DNA_glycosylase-like"/>
</dbReference>
<protein>
    <recommendedName>
        <fullName evidence="5">Uracil-DNA glycosylase-like domain-containing protein</fullName>
    </recommendedName>
</protein>
<feature type="compositionally biased region" description="Low complexity" evidence="4">
    <location>
        <begin position="55"/>
        <end position="70"/>
    </location>
</feature>
<dbReference type="PANTHER" id="PTHR12159:SF9">
    <property type="entry name" value="G_T MISMATCH-SPECIFIC THYMINE DNA GLYCOSYLASE"/>
    <property type="match status" value="1"/>
</dbReference>
<dbReference type="Proteomes" id="UP000321234">
    <property type="component" value="Unassembled WGS sequence"/>
</dbReference>
<feature type="domain" description="Uracil-DNA glycosylase-like" evidence="5">
    <location>
        <begin position="90"/>
        <end position="245"/>
    </location>
</feature>
<sequence>MGGQRQPRDPPPRHPHRDGADGRHGRHRDARRTDPRGARLRRHPPAAPRCRSRGHGLAAGRAAAHAPAGLTHDGRVSGAAPADHLAELLAPGLRLVVVGPAVTACAAARGHHHAGPGDDFWRLLHESGITGRRLAPEEDADLLAAGVGLTHLVQDPPRAGSRPAPHDLARFCAAVEEHAPAWVAFHGKAAAAAGDRSAGHRPPSLGPVPWTVGGSRAFVLPSASGANRRSSYDGRPTRLEWWAELAALLP</sequence>